<dbReference type="KEGG" id="char:105893558"/>
<sequence length="241" mass="27373">MAAGYMDKDFKLVTTDPVVKASLGKDATLPCHLSPETSAVAMEIRWFKGTDCIYLYKNGHETVREDYERRVSVNTQELQRGDVSMTLREIREKEIGVFLKLWKTVGNEQVYTCQVISGEHTEEGRVGLLADYVGWRETQEEDLRVVESMKTEITAEERKRMEKSVQFVGLSPFQCCLGYQPPLFPTQEEEVAVPSVQAFVRRCRESMGPKLDIICCKLARSTRRWLTDGASLLLPTVPVIG</sequence>
<dbReference type="InterPro" id="IPR013106">
    <property type="entry name" value="Ig_V-set"/>
</dbReference>
<dbReference type="InterPro" id="IPR050504">
    <property type="entry name" value="IgSF_BTN/MOG"/>
</dbReference>
<evidence type="ECO:0000313" key="6">
    <source>
        <dbReference type="RefSeq" id="XP_031436459.1"/>
    </source>
</evidence>
<dbReference type="Pfam" id="PF07686">
    <property type="entry name" value="V-set"/>
    <property type="match status" value="1"/>
</dbReference>
<dbReference type="Proteomes" id="UP000515152">
    <property type="component" value="Chromosome 2"/>
</dbReference>
<dbReference type="GO" id="GO:0050852">
    <property type="term" value="P:T cell receptor signaling pathway"/>
    <property type="evidence" value="ECO:0007669"/>
    <property type="project" value="TreeGrafter"/>
</dbReference>
<proteinExistence type="predicted"/>
<comment type="subcellular location">
    <subcellularLocation>
        <location evidence="1">Membrane</location>
    </subcellularLocation>
</comment>
<dbReference type="Gene3D" id="2.60.40.10">
    <property type="entry name" value="Immunoglobulins"/>
    <property type="match status" value="1"/>
</dbReference>
<dbReference type="AlphaFoldDB" id="A0A6P8GAW9"/>
<dbReference type="RefSeq" id="XP_031436459.1">
    <property type="nucleotide sequence ID" value="XM_031580599.2"/>
</dbReference>
<dbReference type="GeneID" id="105893558"/>
<evidence type="ECO:0000256" key="2">
    <source>
        <dbReference type="ARBA" id="ARBA00023136"/>
    </source>
</evidence>
<dbReference type="InterPro" id="IPR007110">
    <property type="entry name" value="Ig-like_dom"/>
</dbReference>
<name>A0A6P8GAW9_CLUHA</name>
<dbReference type="PROSITE" id="PS50835">
    <property type="entry name" value="IG_LIKE"/>
    <property type="match status" value="1"/>
</dbReference>
<evidence type="ECO:0000256" key="3">
    <source>
        <dbReference type="ARBA" id="ARBA00023319"/>
    </source>
</evidence>
<dbReference type="OrthoDB" id="9898017at2759"/>
<dbReference type="PANTHER" id="PTHR24100:SF130">
    <property type="entry name" value="BUTYROPHILIN-LIKE PROTEIN 9"/>
    <property type="match status" value="1"/>
</dbReference>
<feature type="domain" description="Ig-like" evidence="4">
    <location>
        <begin position="24"/>
        <end position="127"/>
    </location>
</feature>
<evidence type="ECO:0000259" key="4">
    <source>
        <dbReference type="PROSITE" id="PS50835"/>
    </source>
</evidence>
<reference evidence="6" key="1">
    <citation type="submission" date="2025-08" db="UniProtKB">
        <authorList>
            <consortium name="RefSeq"/>
        </authorList>
    </citation>
    <scope>IDENTIFICATION</scope>
</reference>
<accession>A0A6P8GAW9</accession>
<keyword evidence="2" id="KW-0472">Membrane</keyword>
<dbReference type="SUPFAM" id="SSF48726">
    <property type="entry name" value="Immunoglobulin"/>
    <property type="match status" value="1"/>
</dbReference>
<keyword evidence="3" id="KW-0393">Immunoglobulin domain</keyword>
<dbReference type="GO" id="GO:0005102">
    <property type="term" value="F:signaling receptor binding"/>
    <property type="evidence" value="ECO:0007669"/>
    <property type="project" value="TreeGrafter"/>
</dbReference>
<dbReference type="PANTHER" id="PTHR24100">
    <property type="entry name" value="BUTYROPHILIN"/>
    <property type="match status" value="1"/>
</dbReference>
<protein>
    <submittedName>
        <fullName evidence="6">Butyrophilin subfamily 1 member A1-like</fullName>
    </submittedName>
</protein>
<organism evidence="5 6">
    <name type="scientific">Clupea harengus</name>
    <name type="common">Atlantic herring</name>
    <dbReference type="NCBI Taxonomy" id="7950"/>
    <lineage>
        <taxon>Eukaryota</taxon>
        <taxon>Metazoa</taxon>
        <taxon>Chordata</taxon>
        <taxon>Craniata</taxon>
        <taxon>Vertebrata</taxon>
        <taxon>Euteleostomi</taxon>
        <taxon>Actinopterygii</taxon>
        <taxon>Neopterygii</taxon>
        <taxon>Teleostei</taxon>
        <taxon>Clupei</taxon>
        <taxon>Clupeiformes</taxon>
        <taxon>Clupeoidei</taxon>
        <taxon>Clupeidae</taxon>
        <taxon>Clupea</taxon>
    </lineage>
</organism>
<evidence type="ECO:0000256" key="1">
    <source>
        <dbReference type="ARBA" id="ARBA00004370"/>
    </source>
</evidence>
<gene>
    <name evidence="6" type="primary">LOC105893558</name>
</gene>
<dbReference type="InterPro" id="IPR036179">
    <property type="entry name" value="Ig-like_dom_sf"/>
</dbReference>
<dbReference type="GO" id="GO:0001817">
    <property type="term" value="P:regulation of cytokine production"/>
    <property type="evidence" value="ECO:0007669"/>
    <property type="project" value="TreeGrafter"/>
</dbReference>
<evidence type="ECO:0000313" key="5">
    <source>
        <dbReference type="Proteomes" id="UP000515152"/>
    </source>
</evidence>
<dbReference type="InterPro" id="IPR013783">
    <property type="entry name" value="Ig-like_fold"/>
</dbReference>
<dbReference type="GO" id="GO:0009897">
    <property type="term" value="C:external side of plasma membrane"/>
    <property type="evidence" value="ECO:0007669"/>
    <property type="project" value="TreeGrafter"/>
</dbReference>
<keyword evidence="5" id="KW-1185">Reference proteome</keyword>